<evidence type="ECO:0000313" key="4">
    <source>
        <dbReference type="Proteomes" id="UP001189429"/>
    </source>
</evidence>
<reference evidence="3" key="1">
    <citation type="submission" date="2023-10" db="EMBL/GenBank/DDBJ databases">
        <authorList>
            <person name="Chen Y."/>
            <person name="Shah S."/>
            <person name="Dougan E. K."/>
            <person name="Thang M."/>
            <person name="Chan C."/>
        </authorList>
    </citation>
    <scope>NUCLEOTIDE SEQUENCE [LARGE SCALE GENOMIC DNA]</scope>
</reference>
<organism evidence="3 4">
    <name type="scientific">Prorocentrum cordatum</name>
    <dbReference type="NCBI Taxonomy" id="2364126"/>
    <lineage>
        <taxon>Eukaryota</taxon>
        <taxon>Sar</taxon>
        <taxon>Alveolata</taxon>
        <taxon>Dinophyceae</taxon>
        <taxon>Prorocentrales</taxon>
        <taxon>Prorocentraceae</taxon>
        <taxon>Prorocentrum</taxon>
    </lineage>
</organism>
<gene>
    <name evidence="3" type="ORF">PCOR1329_LOCUS32502</name>
</gene>
<comment type="caution">
    <text evidence="3">The sequence shown here is derived from an EMBL/GenBank/DDBJ whole genome shotgun (WGS) entry which is preliminary data.</text>
</comment>
<evidence type="ECO:0000256" key="1">
    <source>
        <dbReference type="SAM" id="MobiDB-lite"/>
    </source>
</evidence>
<feature type="transmembrane region" description="Helical" evidence="2">
    <location>
        <begin position="98"/>
        <end position="122"/>
    </location>
</feature>
<evidence type="ECO:0000313" key="3">
    <source>
        <dbReference type="EMBL" id="CAK0835809.1"/>
    </source>
</evidence>
<dbReference type="Proteomes" id="UP001189429">
    <property type="component" value="Unassembled WGS sequence"/>
</dbReference>
<sequence>MSAATVPSGEPDDDGADRESRAGEASAGVQGRGERAAEGSAGPLRGPGESAGGRAALSVARRSTVSTRKSRGTGLHGDEVVPSAFERFLVEHACWACWGFFVTALVLVLVFVAMIPAGAIVVTHQSVWDVRSNLDVMKSHAFAEAKKDMSDHDLEGNETDSERSGFFKSLTIVYEVQGGNIFSEENQEKMRKVENALVNSPKWQDYCMLITSSSDTPQTVCTGGASALRFTHTGPAIQTAHLNDGFGPCGGSPAEASRCQAAPFTVGAPPCVSRAFSPVADAAALDGAFAEELWCTCCAESRTARAATGQLPRADTTPTRRSADRPCSRRAGTSAGRTSRRRFSCATGEALRARSWYELGAPIGGETDEDKLESLVKPWVDGALFSDLWEARTEVASDNFEVYGGRLRRITTAPCL</sequence>
<protein>
    <submittedName>
        <fullName evidence="3">Uncharacterized protein</fullName>
    </submittedName>
</protein>
<name>A0ABN9STR0_9DINO</name>
<evidence type="ECO:0000256" key="2">
    <source>
        <dbReference type="SAM" id="Phobius"/>
    </source>
</evidence>
<dbReference type="EMBL" id="CAUYUJ010013224">
    <property type="protein sequence ID" value="CAK0835809.1"/>
    <property type="molecule type" value="Genomic_DNA"/>
</dbReference>
<feature type="region of interest" description="Disordered" evidence="1">
    <location>
        <begin position="1"/>
        <end position="76"/>
    </location>
</feature>
<keyword evidence="2" id="KW-1133">Transmembrane helix</keyword>
<accession>A0ABN9STR0</accession>
<keyword evidence="4" id="KW-1185">Reference proteome</keyword>
<keyword evidence="2" id="KW-0812">Transmembrane</keyword>
<keyword evidence="2" id="KW-0472">Membrane</keyword>
<feature type="region of interest" description="Disordered" evidence="1">
    <location>
        <begin position="308"/>
        <end position="340"/>
    </location>
</feature>
<proteinExistence type="predicted"/>